<dbReference type="Proteomes" id="UP001367508">
    <property type="component" value="Unassembled WGS sequence"/>
</dbReference>
<accession>A0AAN9LLB2</accession>
<reference evidence="1 2" key="1">
    <citation type="submission" date="2024-01" db="EMBL/GenBank/DDBJ databases">
        <title>The genomes of 5 underutilized Papilionoideae crops provide insights into root nodulation and disease resistanc.</title>
        <authorList>
            <person name="Jiang F."/>
        </authorList>
    </citation>
    <scope>NUCLEOTIDE SEQUENCE [LARGE SCALE GENOMIC DNA]</scope>
    <source>
        <strain evidence="1">LVBAO_FW01</strain>
        <tissue evidence="1">Leaves</tissue>
    </source>
</reference>
<evidence type="ECO:0000313" key="2">
    <source>
        <dbReference type="Proteomes" id="UP001367508"/>
    </source>
</evidence>
<comment type="caution">
    <text evidence="1">The sequence shown here is derived from an EMBL/GenBank/DDBJ whole genome shotgun (WGS) entry which is preliminary data.</text>
</comment>
<dbReference type="AlphaFoldDB" id="A0AAN9LLB2"/>
<keyword evidence="2" id="KW-1185">Reference proteome</keyword>
<name>A0AAN9LLB2_CANGL</name>
<gene>
    <name evidence="1" type="ORF">VNO77_16742</name>
</gene>
<proteinExistence type="predicted"/>
<evidence type="ECO:0000313" key="1">
    <source>
        <dbReference type="EMBL" id="KAK7336208.1"/>
    </source>
</evidence>
<organism evidence="1 2">
    <name type="scientific">Canavalia gladiata</name>
    <name type="common">Sword bean</name>
    <name type="synonym">Dolichos gladiatus</name>
    <dbReference type="NCBI Taxonomy" id="3824"/>
    <lineage>
        <taxon>Eukaryota</taxon>
        <taxon>Viridiplantae</taxon>
        <taxon>Streptophyta</taxon>
        <taxon>Embryophyta</taxon>
        <taxon>Tracheophyta</taxon>
        <taxon>Spermatophyta</taxon>
        <taxon>Magnoliopsida</taxon>
        <taxon>eudicotyledons</taxon>
        <taxon>Gunneridae</taxon>
        <taxon>Pentapetalae</taxon>
        <taxon>rosids</taxon>
        <taxon>fabids</taxon>
        <taxon>Fabales</taxon>
        <taxon>Fabaceae</taxon>
        <taxon>Papilionoideae</taxon>
        <taxon>50 kb inversion clade</taxon>
        <taxon>NPAAA clade</taxon>
        <taxon>indigoferoid/millettioid clade</taxon>
        <taxon>Phaseoleae</taxon>
        <taxon>Canavalia</taxon>
    </lineage>
</organism>
<sequence>MGYGLWAMGYGLWPPAEECSSAPAFHYADVIFTQVTSSSFPRCFFVPRLWGPVSFPYLYSMPPLFTLSFPGPEDQNADL</sequence>
<protein>
    <submittedName>
        <fullName evidence="1">Uncharacterized protein</fullName>
    </submittedName>
</protein>
<dbReference type="EMBL" id="JAYMYQ010000004">
    <property type="protein sequence ID" value="KAK7336208.1"/>
    <property type="molecule type" value="Genomic_DNA"/>
</dbReference>